<feature type="region of interest" description="Disordered" evidence="8">
    <location>
        <begin position="139"/>
        <end position="161"/>
    </location>
</feature>
<dbReference type="Proteomes" id="UP000605846">
    <property type="component" value="Unassembled WGS sequence"/>
</dbReference>
<dbReference type="AlphaFoldDB" id="A0A8H7EP31"/>
<proteinExistence type="inferred from homology"/>
<keyword evidence="7" id="KW-0508">mRNA splicing</keyword>
<protein>
    <recommendedName>
        <fullName evidence="7">Pre-mRNA-splicing factor CWC24</fullName>
    </recommendedName>
</protein>
<dbReference type="Pfam" id="PF13920">
    <property type="entry name" value="zf-C3HC4_3"/>
    <property type="match status" value="1"/>
</dbReference>
<dbReference type="GO" id="GO:0003677">
    <property type="term" value="F:DNA binding"/>
    <property type="evidence" value="ECO:0007669"/>
    <property type="project" value="UniProtKB-UniRule"/>
</dbReference>
<evidence type="ECO:0000259" key="9">
    <source>
        <dbReference type="PROSITE" id="PS50089"/>
    </source>
</evidence>
<comment type="subcellular location">
    <subcellularLocation>
        <location evidence="7">Nucleus</location>
    </subcellularLocation>
</comment>
<dbReference type="SMART" id="SM00356">
    <property type="entry name" value="ZnF_C3H1"/>
    <property type="match status" value="1"/>
</dbReference>
<keyword evidence="12" id="KW-1185">Reference proteome</keyword>
<keyword evidence="5 6" id="KW-0862">Zinc</keyword>
<sequence>MADTTENEPIVSLTSETDNVSFFKKRATKKTIRKRKQPVERKDSDDDDANEDDLVSEVVTKDRKSAATPFVQSTRKKKSRHTEDNEEEDHGIGVHYAADRSASTQRDDATRYATEWELEKEAMEKVKRAVESGKAASLSAADIKPKKKDVANSKMQVGPQRAPANLRVTARFDYQPDVCKDYKETGFCGFGDSCIFLHDRGDYKTGWQLEQEWEEAQKNKKRFGQSNPDEYAVSDEEEEELPFACLLCRKEFDNPVVTKCGHYFCERCAINQFKKSPKCYACGASTGGVFDTAKNLLAKLAEKKARLEEDEPEFGDTDAIDLGDNNEDDDDDDDD</sequence>
<name>A0A8H7EP31_9FUNG</name>
<evidence type="ECO:0000256" key="7">
    <source>
        <dbReference type="RuleBase" id="RU367110"/>
    </source>
</evidence>
<keyword evidence="4 6" id="KW-0863">Zinc-finger</keyword>
<evidence type="ECO:0000313" key="11">
    <source>
        <dbReference type="EMBL" id="KAF7724829.1"/>
    </source>
</evidence>
<comment type="subunit">
    <text evidence="7">Associated with the spliceosome.</text>
</comment>
<keyword evidence="7" id="KW-0539">Nucleus</keyword>
<dbReference type="SUPFAM" id="SSF90229">
    <property type="entry name" value="CCCH zinc finger"/>
    <property type="match status" value="1"/>
</dbReference>
<dbReference type="PROSITE" id="PS50089">
    <property type="entry name" value="ZF_RING_2"/>
    <property type="match status" value="1"/>
</dbReference>
<dbReference type="GO" id="GO:0006397">
    <property type="term" value="P:mRNA processing"/>
    <property type="evidence" value="ECO:0007669"/>
    <property type="project" value="UniProtKB-KW"/>
</dbReference>
<reference evidence="11" key="1">
    <citation type="submission" date="2020-01" db="EMBL/GenBank/DDBJ databases">
        <title>Genome Sequencing of Three Apophysomyces-Like Fungal Strains Confirms a Novel Fungal Genus in the Mucoromycota with divergent Burkholderia-like Endosymbiotic Bacteria.</title>
        <authorList>
            <person name="Stajich J.E."/>
            <person name="Macias A.M."/>
            <person name="Carter-House D."/>
            <person name="Lovett B."/>
            <person name="Kasson L.R."/>
            <person name="Berry K."/>
            <person name="Grigoriev I."/>
            <person name="Chang Y."/>
            <person name="Spatafora J."/>
            <person name="Kasson M.T."/>
        </authorList>
    </citation>
    <scope>NUCLEOTIDE SEQUENCE</scope>
    <source>
        <strain evidence="11">NRRL A-21654</strain>
    </source>
</reference>
<dbReference type="InterPro" id="IPR036855">
    <property type="entry name" value="Znf_CCCH_sf"/>
</dbReference>
<dbReference type="InterPro" id="IPR000571">
    <property type="entry name" value="Znf_CCCH"/>
</dbReference>
<dbReference type="OrthoDB" id="25761at2759"/>
<keyword evidence="7" id="KW-0507">mRNA processing</keyword>
<dbReference type="InterPro" id="IPR013083">
    <property type="entry name" value="Znf_RING/FYVE/PHD"/>
</dbReference>
<feature type="zinc finger region" description="C3H1-type" evidence="6">
    <location>
        <begin position="173"/>
        <end position="201"/>
    </location>
</feature>
<dbReference type="InterPro" id="IPR001841">
    <property type="entry name" value="Znf_RING"/>
</dbReference>
<dbReference type="FunFam" id="3.30.40.10:FF:000045">
    <property type="entry name" value="RING finger protein 113A"/>
    <property type="match status" value="1"/>
</dbReference>
<dbReference type="SMART" id="SM00184">
    <property type="entry name" value="RING"/>
    <property type="match status" value="1"/>
</dbReference>
<evidence type="ECO:0000256" key="4">
    <source>
        <dbReference type="ARBA" id="ARBA00022771"/>
    </source>
</evidence>
<dbReference type="CDD" id="cd16539">
    <property type="entry name" value="RING-HC_RNF113A_B"/>
    <property type="match status" value="1"/>
</dbReference>
<accession>A0A8H7EP31</accession>
<dbReference type="EMBL" id="JABAYA010000110">
    <property type="protein sequence ID" value="KAF7724829.1"/>
    <property type="molecule type" value="Genomic_DNA"/>
</dbReference>
<evidence type="ECO:0000256" key="3">
    <source>
        <dbReference type="ARBA" id="ARBA00022723"/>
    </source>
</evidence>
<dbReference type="GO" id="GO:0005684">
    <property type="term" value="C:U2-type spliceosomal complex"/>
    <property type="evidence" value="ECO:0007669"/>
    <property type="project" value="TreeGrafter"/>
</dbReference>
<dbReference type="InterPro" id="IPR039971">
    <property type="entry name" value="CWC24-like"/>
</dbReference>
<feature type="domain" description="RING-type" evidence="9">
    <location>
        <begin position="245"/>
        <end position="282"/>
    </location>
</feature>
<evidence type="ECO:0000256" key="5">
    <source>
        <dbReference type="ARBA" id="ARBA00022833"/>
    </source>
</evidence>
<comment type="similarity">
    <text evidence="2 7">Belongs to the CWC24 family.</text>
</comment>
<feature type="domain" description="C3H1-type" evidence="10">
    <location>
        <begin position="173"/>
        <end position="201"/>
    </location>
</feature>
<evidence type="ECO:0000256" key="1">
    <source>
        <dbReference type="ARBA" id="ARBA00003777"/>
    </source>
</evidence>
<feature type="region of interest" description="Disordered" evidence="8">
    <location>
        <begin position="1"/>
        <end position="108"/>
    </location>
</feature>
<evidence type="ECO:0000259" key="10">
    <source>
        <dbReference type="PROSITE" id="PS50103"/>
    </source>
</evidence>
<keyword evidence="7" id="KW-0747">Spliceosome</keyword>
<organism evidence="11 12">
    <name type="scientific">Apophysomyces ossiformis</name>
    <dbReference type="NCBI Taxonomy" id="679940"/>
    <lineage>
        <taxon>Eukaryota</taxon>
        <taxon>Fungi</taxon>
        <taxon>Fungi incertae sedis</taxon>
        <taxon>Mucoromycota</taxon>
        <taxon>Mucoromycotina</taxon>
        <taxon>Mucoromycetes</taxon>
        <taxon>Mucorales</taxon>
        <taxon>Mucorineae</taxon>
        <taxon>Mucoraceae</taxon>
        <taxon>Apophysomyces</taxon>
    </lineage>
</organism>
<dbReference type="SUPFAM" id="SSF57850">
    <property type="entry name" value="RING/U-box"/>
    <property type="match status" value="1"/>
</dbReference>
<feature type="compositionally biased region" description="Acidic residues" evidence="8">
    <location>
        <begin position="308"/>
        <end position="335"/>
    </location>
</feature>
<comment type="caution">
    <text evidence="11">The sequence shown here is derived from an EMBL/GenBank/DDBJ whole genome shotgun (WGS) entry which is preliminary data.</text>
</comment>
<keyword evidence="3 6" id="KW-0479">Metal-binding</keyword>
<evidence type="ECO:0000313" key="12">
    <source>
        <dbReference type="Proteomes" id="UP000605846"/>
    </source>
</evidence>
<comment type="function">
    <text evidence="1 7">Involved in pre-mRNA splicing.</text>
</comment>
<dbReference type="PANTHER" id="PTHR12930:SF0">
    <property type="entry name" value="RING FINGER PROTEIN 113B"/>
    <property type="match status" value="1"/>
</dbReference>
<dbReference type="Gene3D" id="3.30.40.10">
    <property type="entry name" value="Zinc/RING finger domain, C3HC4 (zinc finger)"/>
    <property type="match status" value="1"/>
</dbReference>
<feature type="compositionally biased region" description="Basic residues" evidence="8">
    <location>
        <begin position="23"/>
        <end position="36"/>
    </location>
</feature>
<dbReference type="Pfam" id="PF00642">
    <property type="entry name" value="zf-CCCH"/>
    <property type="match status" value="1"/>
</dbReference>
<evidence type="ECO:0000256" key="2">
    <source>
        <dbReference type="ARBA" id="ARBA00009161"/>
    </source>
</evidence>
<dbReference type="PROSITE" id="PS50103">
    <property type="entry name" value="ZF_C3H1"/>
    <property type="match status" value="1"/>
</dbReference>
<evidence type="ECO:0000256" key="6">
    <source>
        <dbReference type="PROSITE-ProRule" id="PRU00723"/>
    </source>
</evidence>
<gene>
    <name evidence="11" type="ORF">EC973_000714</name>
</gene>
<feature type="compositionally biased region" description="Acidic residues" evidence="8">
    <location>
        <begin position="45"/>
        <end position="55"/>
    </location>
</feature>
<keyword evidence="7" id="KW-0238">DNA-binding</keyword>
<dbReference type="PROSITE" id="PS00518">
    <property type="entry name" value="ZF_RING_1"/>
    <property type="match status" value="1"/>
</dbReference>
<dbReference type="GO" id="GO:0008270">
    <property type="term" value="F:zinc ion binding"/>
    <property type="evidence" value="ECO:0007669"/>
    <property type="project" value="UniProtKB-KW"/>
</dbReference>
<dbReference type="InterPro" id="IPR017907">
    <property type="entry name" value="Znf_RING_CS"/>
</dbReference>
<dbReference type="PANTHER" id="PTHR12930">
    <property type="entry name" value="ZINC FINGER PROTEIN 183"/>
    <property type="match status" value="1"/>
</dbReference>
<dbReference type="GO" id="GO:0034247">
    <property type="term" value="P:snoRNA splicing"/>
    <property type="evidence" value="ECO:0007669"/>
    <property type="project" value="TreeGrafter"/>
</dbReference>
<feature type="region of interest" description="Disordered" evidence="8">
    <location>
        <begin position="307"/>
        <end position="335"/>
    </location>
</feature>
<evidence type="ECO:0000256" key="8">
    <source>
        <dbReference type="SAM" id="MobiDB-lite"/>
    </source>
</evidence>